<dbReference type="GO" id="GO:0004407">
    <property type="term" value="F:histone deacetylase activity"/>
    <property type="evidence" value="ECO:0007669"/>
    <property type="project" value="TreeGrafter"/>
</dbReference>
<dbReference type="Gene3D" id="3.40.800.20">
    <property type="entry name" value="Histone deacetylase domain"/>
    <property type="match status" value="1"/>
</dbReference>
<gene>
    <name evidence="3" type="ORF">PLANPX_6173</name>
</gene>
<dbReference type="PANTHER" id="PTHR10625">
    <property type="entry name" value="HISTONE DEACETYLASE HDAC1-RELATED"/>
    <property type="match status" value="1"/>
</dbReference>
<dbReference type="InterPro" id="IPR023801">
    <property type="entry name" value="His_deacetylse_dom"/>
</dbReference>
<dbReference type="CDD" id="cd09992">
    <property type="entry name" value="HDAC_classII"/>
    <property type="match status" value="1"/>
</dbReference>
<protein>
    <submittedName>
        <fullName evidence="3">Acetylspermidine deacetylase</fullName>
        <ecNumber evidence="3">3.5.1.48</ecNumber>
    </submittedName>
</protein>
<dbReference type="Pfam" id="PF00850">
    <property type="entry name" value="Hist_deacetyl"/>
    <property type="match status" value="1"/>
</dbReference>
<dbReference type="GO" id="GO:0040029">
    <property type="term" value="P:epigenetic regulation of gene expression"/>
    <property type="evidence" value="ECO:0007669"/>
    <property type="project" value="TreeGrafter"/>
</dbReference>
<name>A0A5K7XM99_9BACT</name>
<dbReference type="PANTHER" id="PTHR10625:SF10">
    <property type="entry name" value="HISTONE DEACETYLASE HDAC1"/>
    <property type="match status" value="1"/>
</dbReference>
<dbReference type="EMBL" id="AP021861">
    <property type="protein sequence ID" value="BBO36561.1"/>
    <property type="molecule type" value="Genomic_DNA"/>
</dbReference>
<dbReference type="RefSeq" id="WP_152101712.1">
    <property type="nucleotide sequence ID" value="NZ_AP021861.1"/>
</dbReference>
<dbReference type="InterPro" id="IPR000286">
    <property type="entry name" value="HDACs"/>
</dbReference>
<evidence type="ECO:0000313" key="4">
    <source>
        <dbReference type="Proteomes" id="UP000326837"/>
    </source>
</evidence>
<feature type="domain" description="Histone deacetylase" evidence="2">
    <location>
        <begin position="18"/>
        <end position="306"/>
    </location>
</feature>
<comment type="similarity">
    <text evidence="1">Belongs to the histone deacetylase family.</text>
</comment>
<dbReference type="GO" id="GO:0047611">
    <property type="term" value="F:acetylspermidine deacetylase activity"/>
    <property type="evidence" value="ECO:0007669"/>
    <property type="project" value="UniProtKB-EC"/>
</dbReference>
<dbReference type="InterPro" id="IPR023696">
    <property type="entry name" value="Ureohydrolase_dom_sf"/>
</dbReference>
<dbReference type="EC" id="3.5.1.48" evidence="3"/>
<sequence>MPLLYASPRFLEHRTGEHVESPVRLEHITARLESSGLAAASRRPVWEPASPAELLAVHDGDYLESVEALCLRGGGRLDADTVVSPASYEVARLAAGAACDATRRVLRGEEATALCLVRPPGHHALADRAMGFCLVGNVAVAARLALDEFQLDRVLVVDWDVHHGNGTQDLFYDDPRVGVFSSHRWPFWPGTGAADETGHGDGLGATRNLPVTFGTPRREYLARFTGELIELAARMKPQLVLISAGFDSHAADPIGSLGLETEDFAELTSAVRAVANDYAAGRIVSVLEGGYNPPVLAECVAVHLAGLQT</sequence>
<evidence type="ECO:0000256" key="1">
    <source>
        <dbReference type="ARBA" id="ARBA00005947"/>
    </source>
</evidence>
<dbReference type="SUPFAM" id="SSF52768">
    <property type="entry name" value="Arginase/deacetylase"/>
    <property type="match status" value="1"/>
</dbReference>
<dbReference type="PRINTS" id="PR01270">
    <property type="entry name" value="HDASUPER"/>
</dbReference>
<dbReference type="KEGG" id="lpav:PLANPX_6173"/>
<organism evidence="3 4">
    <name type="scientific">Lacipirellula parvula</name>
    <dbReference type="NCBI Taxonomy" id="2650471"/>
    <lineage>
        <taxon>Bacteria</taxon>
        <taxon>Pseudomonadati</taxon>
        <taxon>Planctomycetota</taxon>
        <taxon>Planctomycetia</taxon>
        <taxon>Pirellulales</taxon>
        <taxon>Lacipirellulaceae</taxon>
        <taxon>Lacipirellula</taxon>
    </lineage>
</organism>
<proteinExistence type="inferred from homology"/>
<evidence type="ECO:0000259" key="2">
    <source>
        <dbReference type="Pfam" id="PF00850"/>
    </source>
</evidence>
<evidence type="ECO:0000313" key="3">
    <source>
        <dbReference type="EMBL" id="BBO36561.1"/>
    </source>
</evidence>
<dbReference type="InterPro" id="IPR037138">
    <property type="entry name" value="His_deacetylse_dom_sf"/>
</dbReference>
<reference evidence="4" key="1">
    <citation type="submission" date="2019-10" db="EMBL/GenBank/DDBJ databases">
        <title>Lacipirellula parvula gen. nov., sp. nov., representing a lineage of planctomycetes widespread in freshwater anoxic habitats, and description of the family Lacipirellulaceae.</title>
        <authorList>
            <person name="Dedysh S.N."/>
            <person name="Kulichevskaya I.S."/>
            <person name="Beletsky A.V."/>
            <person name="Rakitin A.L."/>
            <person name="Mardanov A.V."/>
            <person name="Ivanova A.A."/>
            <person name="Saltykova V.X."/>
            <person name="Rijpstra W.I.C."/>
            <person name="Sinninghe Damste J.S."/>
            <person name="Ravin N.V."/>
        </authorList>
    </citation>
    <scope>NUCLEOTIDE SEQUENCE [LARGE SCALE GENOMIC DNA]</scope>
    <source>
        <strain evidence="4">PX69</strain>
    </source>
</reference>
<keyword evidence="3" id="KW-0378">Hydrolase</keyword>
<keyword evidence="4" id="KW-1185">Reference proteome</keyword>
<dbReference type="AlphaFoldDB" id="A0A5K7XM99"/>
<accession>A0A5K7XM99</accession>
<dbReference type="Proteomes" id="UP000326837">
    <property type="component" value="Chromosome"/>
</dbReference>